<evidence type="ECO:0000256" key="7">
    <source>
        <dbReference type="HAMAP-Rule" id="MF_00534"/>
    </source>
</evidence>
<dbReference type="CDD" id="cd04318">
    <property type="entry name" value="EcAsnRS_like_N"/>
    <property type="match status" value="1"/>
</dbReference>
<comment type="similarity">
    <text evidence="1 7">Belongs to the class-II aminoacyl-tRNA synthetase family.</text>
</comment>
<evidence type="ECO:0000256" key="4">
    <source>
        <dbReference type="ARBA" id="ARBA00022840"/>
    </source>
</evidence>
<dbReference type="HAMAP" id="MF_00534">
    <property type="entry name" value="Asn_tRNA_synth"/>
    <property type="match status" value="1"/>
</dbReference>
<dbReference type="GO" id="GO:0005737">
    <property type="term" value="C:cytoplasm"/>
    <property type="evidence" value="ECO:0007669"/>
    <property type="project" value="UniProtKB-SubCell"/>
</dbReference>
<dbReference type="GO" id="GO:0003676">
    <property type="term" value="F:nucleic acid binding"/>
    <property type="evidence" value="ECO:0007669"/>
    <property type="project" value="InterPro"/>
</dbReference>
<dbReference type="InterPro" id="IPR045864">
    <property type="entry name" value="aa-tRNA-synth_II/BPL/LPL"/>
</dbReference>
<evidence type="ECO:0000256" key="6">
    <source>
        <dbReference type="ARBA" id="ARBA00023146"/>
    </source>
</evidence>
<evidence type="ECO:0000259" key="8">
    <source>
        <dbReference type="PROSITE" id="PS50862"/>
    </source>
</evidence>
<keyword evidence="4 7" id="KW-0067">ATP-binding</keyword>
<dbReference type="AlphaFoldDB" id="A0A9Q9EWG1"/>
<dbReference type="InterPro" id="IPR002312">
    <property type="entry name" value="Asp/Asn-tRNA-synth_IIb"/>
</dbReference>
<dbReference type="CDD" id="cd00776">
    <property type="entry name" value="AsxRS_core"/>
    <property type="match status" value="1"/>
</dbReference>
<keyword evidence="3 7" id="KW-0547">Nucleotide-binding</keyword>
<protein>
    <recommendedName>
        <fullName evidence="7">Asparagine--tRNA ligase</fullName>
        <ecNumber evidence="7">6.1.1.22</ecNumber>
    </recommendedName>
    <alternativeName>
        <fullName evidence="7">Asparaginyl-tRNA synthetase</fullName>
        <shortName evidence="7">AsnRS</shortName>
    </alternativeName>
</protein>
<proteinExistence type="inferred from homology"/>
<dbReference type="Gene3D" id="2.40.50.140">
    <property type="entry name" value="Nucleic acid-binding proteins"/>
    <property type="match status" value="1"/>
</dbReference>
<name>A0A9Q9EWG1_TREDN</name>
<dbReference type="SUPFAM" id="SSF50249">
    <property type="entry name" value="Nucleic acid-binding proteins"/>
    <property type="match status" value="1"/>
</dbReference>
<dbReference type="RefSeq" id="WP_253716630.1">
    <property type="nucleotide sequence ID" value="NZ_CP051522.1"/>
</dbReference>
<evidence type="ECO:0000313" key="9">
    <source>
        <dbReference type="EMBL" id="UTC99505.1"/>
    </source>
</evidence>
<dbReference type="GO" id="GO:0005524">
    <property type="term" value="F:ATP binding"/>
    <property type="evidence" value="ECO:0007669"/>
    <property type="project" value="UniProtKB-UniRule"/>
</dbReference>
<accession>A0A9Q9EWG1</accession>
<evidence type="ECO:0000256" key="5">
    <source>
        <dbReference type="ARBA" id="ARBA00022917"/>
    </source>
</evidence>
<dbReference type="InterPro" id="IPR004522">
    <property type="entry name" value="Asn-tRNA-ligase"/>
</dbReference>
<dbReference type="EC" id="6.1.1.22" evidence="7"/>
<dbReference type="PANTHER" id="PTHR22594:SF34">
    <property type="entry name" value="ASPARAGINE--TRNA LIGASE, MITOCHONDRIAL-RELATED"/>
    <property type="match status" value="1"/>
</dbReference>
<dbReference type="PRINTS" id="PR01042">
    <property type="entry name" value="TRNASYNTHASP"/>
</dbReference>
<evidence type="ECO:0000256" key="2">
    <source>
        <dbReference type="ARBA" id="ARBA00022598"/>
    </source>
</evidence>
<organism evidence="9 10">
    <name type="scientific">Treponema denticola</name>
    <dbReference type="NCBI Taxonomy" id="158"/>
    <lineage>
        <taxon>Bacteria</taxon>
        <taxon>Pseudomonadati</taxon>
        <taxon>Spirochaetota</taxon>
        <taxon>Spirochaetia</taxon>
        <taxon>Spirochaetales</taxon>
        <taxon>Treponemataceae</taxon>
        <taxon>Treponema</taxon>
    </lineage>
</organism>
<keyword evidence="7" id="KW-0963">Cytoplasm</keyword>
<comment type="subunit">
    <text evidence="7">Homodimer.</text>
</comment>
<dbReference type="Gene3D" id="3.30.930.10">
    <property type="entry name" value="Bira Bifunctional Protein, Domain 2"/>
    <property type="match status" value="1"/>
</dbReference>
<keyword evidence="6 7" id="KW-0030">Aminoacyl-tRNA synthetase</keyword>
<evidence type="ECO:0000256" key="1">
    <source>
        <dbReference type="ARBA" id="ARBA00008226"/>
    </source>
</evidence>
<dbReference type="Proteomes" id="UP001056981">
    <property type="component" value="Chromosome"/>
</dbReference>
<dbReference type="Pfam" id="PF00152">
    <property type="entry name" value="tRNA-synt_2"/>
    <property type="match status" value="1"/>
</dbReference>
<dbReference type="InterPro" id="IPR012340">
    <property type="entry name" value="NA-bd_OB-fold"/>
</dbReference>
<dbReference type="NCBIfam" id="NF003037">
    <property type="entry name" value="PRK03932.1"/>
    <property type="match status" value="1"/>
</dbReference>
<dbReference type="InterPro" id="IPR006195">
    <property type="entry name" value="aa-tRNA-synth_II"/>
</dbReference>
<reference evidence="9" key="1">
    <citation type="submission" date="2020-04" db="EMBL/GenBank/DDBJ databases">
        <title>Comparative genomics of oral phylogroup-2 Treponema strains.</title>
        <authorList>
            <person name="Zeng H."/>
            <person name="Chan Y.K."/>
            <person name="Watt R.M."/>
        </authorList>
    </citation>
    <scope>NUCLEOTIDE SEQUENCE</scope>
    <source>
        <strain evidence="9">OMZ 905</strain>
    </source>
</reference>
<dbReference type="NCBIfam" id="TIGR00457">
    <property type="entry name" value="asnS"/>
    <property type="match status" value="1"/>
</dbReference>
<comment type="catalytic activity">
    <reaction evidence="7">
        <text>tRNA(Asn) + L-asparagine + ATP = L-asparaginyl-tRNA(Asn) + AMP + diphosphate + H(+)</text>
        <dbReference type="Rhea" id="RHEA:11180"/>
        <dbReference type="Rhea" id="RHEA-COMP:9659"/>
        <dbReference type="Rhea" id="RHEA-COMP:9674"/>
        <dbReference type="ChEBI" id="CHEBI:15378"/>
        <dbReference type="ChEBI" id="CHEBI:30616"/>
        <dbReference type="ChEBI" id="CHEBI:33019"/>
        <dbReference type="ChEBI" id="CHEBI:58048"/>
        <dbReference type="ChEBI" id="CHEBI:78442"/>
        <dbReference type="ChEBI" id="CHEBI:78515"/>
        <dbReference type="ChEBI" id="CHEBI:456215"/>
        <dbReference type="EC" id="6.1.1.22"/>
    </reaction>
</comment>
<keyword evidence="2 7" id="KW-0436">Ligase</keyword>
<sequence>MIHLIKDILTSEPKGQAIDVYGWVRTKRETKNLVFIEINDGSCFASIQATFDRDTGLDNNTEALLKKAGTGVSVKVSGNLVPSPAAGQRVELQANNIHIFGEADQEKYPLQKKRHSMEFLRDIAHLRARTNTFGAVARMRSQMAYAIHTFFQERGFQYVHTPIITGSDCEGAGEMFHVTTFDIEETVKKALKEKKDPNSFKIDYSQDFFGKQANLTVSGQLEGETYATALSRIYTFGPTFRAENSNTSRHLAEFWMVEPEMSFFTIKENMELAEDFIVYLLKWALEKCREDLEFFDSRIKKGLIEMLKNVVSTPFTRLTYTEAIAELEKHLDRFEFKPYWGCDLQSEHERFLTEEVYKGPVIVTNYPKEIKSFYMKLNEDGKTVRAMDVLVPGLGEIIGGSEREENLDILQSRIKELGLREEDYWWYLDLRRYGTVPHSGFGLGFERLLLYVTGMGNIRDVIPFPRAPKLAEF</sequence>
<evidence type="ECO:0000256" key="3">
    <source>
        <dbReference type="ARBA" id="ARBA00022741"/>
    </source>
</evidence>
<dbReference type="PROSITE" id="PS50862">
    <property type="entry name" value="AA_TRNA_LIGASE_II"/>
    <property type="match status" value="1"/>
</dbReference>
<dbReference type="GO" id="GO:0006421">
    <property type="term" value="P:asparaginyl-tRNA aminoacylation"/>
    <property type="evidence" value="ECO:0007669"/>
    <property type="project" value="UniProtKB-UniRule"/>
</dbReference>
<dbReference type="FunFam" id="3.30.930.10:FF:000016">
    <property type="entry name" value="Asparagine--tRNA ligase"/>
    <property type="match status" value="1"/>
</dbReference>
<dbReference type="InterPro" id="IPR004364">
    <property type="entry name" value="Aa-tRNA-synt_II"/>
</dbReference>
<evidence type="ECO:0000313" key="10">
    <source>
        <dbReference type="Proteomes" id="UP001056981"/>
    </source>
</evidence>
<dbReference type="GO" id="GO:0004816">
    <property type="term" value="F:asparagine-tRNA ligase activity"/>
    <property type="evidence" value="ECO:0007669"/>
    <property type="project" value="UniProtKB-UniRule"/>
</dbReference>
<feature type="domain" description="Aminoacyl-transfer RNA synthetases class-II family profile" evidence="8">
    <location>
        <begin position="138"/>
        <end position="463"/>
    </location>
</feature>
<comment type="subcellular location">
    <subcellularLocation>
        <location evidence="7">Cytoplasm</location>
    </subcellularLocation>
</comment>
<dbReference type="EMBL" id="CP051635">
    <property type="protein sequence ID" value="UTC99505.1"/>
    <property type="molecule type" value="Genomic_DNA"/>
</dbReference>
<gene>
    <name evidence="7 9" type="primary">asnS</name>
    <name evidence="9" type="ORF">E4N86_01810</name>
</gene>
<dbReference type="InterPro" id="IPR004365">
    <property type="entry name" value="NA-bd_OB_tRNA"/>
</dbReference>
<dbReference type="Pfam" id="PF01336">
    <property type="entry name" value="tRNA_anti-codon"/>
    <property type="match status" value="1"/>
</dbReference>
<keyword evidence="5 7" id="KW-0648">Protein biosynthesis</keyword>
<dbReference type="PANTHER" id="PTHR22594">
    <property type="entry name" value="ASPARTYL/LYSYL-TRNA SYNTHETASE"/>
    <property type="match status" value="1"/>
</dbReference>
<dbReference type="SUPFAM" id="SSF55681">
    <property type="entry name" value="Class II aaRS and biotin synthetases"/>
    <property type="match status" value="1"/>
</dbReference>